<dbReference type="EMBL" id="JANRMS010003769">
    <property type="protein sequence ID" value="KAJ3515293.1"/>
    <property type="molecule type" value="Genomic_DNA"/>
</dbReference>
<sequence length="377" mass="40925">MPIASQCPLVLNCVLALAAGDLAKYQPASSGMASLTCGFYGQAVAGVNLALSREFDSSGSPRDPRDPSSHRGSNSAHYAQREDDILLAVILLCVHEVVNFTSTSRIFPHLNAAAALCHSRCSSIAAPNLPLRGLLFEIFCYIFTLTASTHGRNLPLHLASEVFTSPFLSGSSYKGMLLGQQCRDIFSVILRVSILRHGIASTAGIDEPIVSELRTLQAQLEDSPTIGTSDAGDARSDDKAVSELYRLACLIQINKTLNPMLQDRSPLVQDLISQFISTLSAVPSTSPANNILCWPLFMAGMSSTATAHQRLIVGRLRRNYESWWRSDILSRTADFLSKSWRDGRVASEGEAVRCRDSDAAHCPRLATLAFDFPLVLL</sequence>
<comment type="caution">
    <text evidence="1">The sequence shown here is derived from an EMBL/GenBank/DDBJ whole genome shotgun (WGS) entry which is preliminary data.</text>
</comment>
<evidence type="ECO:0000313" key="2">
    <source>
        <dbReference type="Proteomes" id="UP001148629"/>
    </source>
</evidence>
<proteinExistence type="predicted"/>
<accession>A0ACC1RHU3</accession>
<gene>
    <name evidence="1" type="ORF">NM208_g14982</name>
</gene>
<evidence type="ECO:0000313" key="1">
    <source>
        <dbReference type="EMBL" id="KAJ3515293.1"/>
    </source>
</evidence>
<reference evidence="1" key="1">
    <citation type="submission" date="2022-08" db="EMBL/GenBank/DDBJ databases">
        <title>Genome Sequence of Fusarium decemcellulare.</title>
        <authorList>
            <person name="Buettner E."/>
        </authorList>
    </citation>
    <scope>NUCLEOTIDE SEQUENCE</scope>
    <source>
        <strain evidence="1">Babe19</strain>
    </source>
</reference>
<name>A0ACC1RHU3_9HYPO</name>
<protein>
    <submittedName>
        <fullName evidence="1">Uncharacterized protein</fullName>
    </submittedName>
</protein>
<dbReference type="Proteomes" id="UP001148629">
    <property type="component" value="Unassembled WGS sequence"/>
</dbReference>
<organism evidence="1 2">
    <name type="scientific">Fusarium decemcellulare</name>
    <dbReference type="NCBI Taxonomy" id="57161"/>
    <lineage>
        <taxon>Eukaryota</taxon>
        <taxon>Fungi</taxon>
        <taxon>Dikarya</taxon>
        <taxon>Ascomycota</taxon>
        <taxon>Pezizomycotina</taxon>
        <taxon>Sordariomycetes</taxon>
        <taxon>Hypocreomycetidae</taxon>
        <taxon>Hypocreales</taxon>
        <taxon>Nectriaceae</taxon>
        <taxon>Fusarium</taxon>
        <taxon>Fusarium decemcellulare species complex</taxon>
    </lineage>
</organism>
<keyword evidence="2" id="KW-1185">Reference proteome</keyword>